<proteinExistence type="predicted"/>
<reference evidence="2 3" key="1">
    <citation type="submission" date="2015-11" db="EMBL/GenBank/DDBJ databases">
        <title>Genomic analysis of 38 Legionella species identifies large and diverse effector repertoires.</title>
        <authorList>
            <person name="Burstein D."/>
            <person name="Amaro F."/>
            <person name="Zusman T."/>
            <person name="Lifshitz Z."/>
            <person name="Cohen O."/>
            <person name="Gilbert J.A."/>
            <person name="Pupko T."/>
            <person name="Shuman H.A."/>
            <person name="Segal G."/>
        </authorList>
    </citation>
    <scope>NUCLEOTIDE SEQUENCE [LARGE SCALE GENOMIC DNA]</scope>
    <source>
        <strain evidence="2 3">Oak Ridge-10</strain>
    </source>
</reference>
<accession>A0A0W0WXM5</accession>
<sequence length="193" mass="22488">MNILETKRLILRTWEDKDLDAMTAIDQDPKVCQYLPGIGNREETSARIQRCINHYHEKDYTLYAVELKNTHDMIGFLGLMTPSFEAHFTPAVEIGWRLSSKQWNQGYATEGAKAVLHDAFTRLNLDEIVSFTVVNNMASRKVMEKIGMHHDPNDDFDHPKLDKNSPLRRHVLYRLTKADYFKKNPSQMEDLTY</sequence>
<feature type="domain" description="N-acetyltransferase" evidence="1">
    <location>
        <begin position="9"/>
        <end position="178"/>
    </location>
</feature>
<dbReference type="InterPro" id="IPR000182">
    <property type="entry name" value="GNAT_dom"/>
</dbReference>
<evidence type="ECO:0000313" key="3">
    <source>
        <dbReference type="Proteomes" id="UP000054858"/>
    </source>
</evidence>
<dbReference type="InterPro" id="IPR016181">
    <property type="entry name" value="Acyl_CoA_acyltransferase"/>
</dbReference>
<dbReference type="Gene3D" id="3.40.630.30">
    <property type="match status" value="1"/>
</dbReference>
<dbReference type="InterPro" id="IPR051531">
    <property type="entry name" value="N-acetyltransferase"/>
</dbReference>
<dbReference type="PANTHER" id="PTHR43792">
    <property type="entry name" value="GNAT FAMILY, PUTATIVE (AFU_ORTHOLOGUE AFUA_3G00765)-RELATED-RELATED"/>
    <property type="match status" value="1"/>
</dbReference>
<keyword evidence="2" id="KW-0808">Transferase</keyword>
<dbReference type="PROSITE" id="PS51186">
    <property type="entry name" value="GNAT"/>
    <property type="match status" value="1"/>
</dbReference>
<dbReference type="GO" id="GO:0016747">
    <property type="term" value="F:acyltransferase activity, transferring groups other than amino-acyl groups"/>
    <property type="evidence" value="ECO:0007669"/>
    <property type="project" value="InterPro"/>
</dbReference>
<dbReference type="EMBL" id="LNYP01000031">
    <property type="protein sequence ID" value="KTD37050.1"/>
    <property type="molecule type" value="Genomic_DNA"/>
</dbReference>
<dbReference type="Pfam" id="PF13302">
    <property type="entry name" value="Acetyltransf_3"/>
    <property type="match status" value="1"/>
</dbReference>
<dbReference type="RefSeq" id="WP_025386080.1">
    <property type="nucleotide sequence ID" value="NZ_LCUA01000001.1"/>
</dbReference>
<dbReference type="SUPFAM" id="SSF55729">
    <property type="entry name" value="Acyl-CoA N-acyltransferases (Nat)"/>
    <property type="match status" value="1"/>
</dbReference>
<dbReference type="Proteomes" id="UP000054858">
    <property type="component" value="Unassembled WGS sequence"/>
</dbReference>
<organism evidence="2 3">
    <name type="scientific">Legionella oakridgensis</name>
    <dbReference type="NCBI Taxonomy" id="29423"/>
    <lineage>
        <taxon>Bacteria</taxon>
        <taxon>Pseudomonadati</taxon>
        <taxon>Pseudomonadota</taxon>
        <taxon>Gammaproteobacteria</taxon>
        <taxon>Legionellales</taxon>
        <taxon>Legionellaceae</taxon>
        <taxon>Legionella</taxon>
    </lineage>
</organism>
<comment type="caution">
    <text evidence="2">The sequence shown here is derived from an EMBL/GenBank/DDBJ whole genome shotgun (WGS) entry which is preliminary data.</text>
</comment>
<dbReference type="PANTHER" id="PTHR43792:SF1">
    <property type="entry name" value="N-ACETYLTRANSFERASE DOMAIN-CONTAINING PROTEIN"/>
    <property type="match status" value="1"/>
</dbReference>
<gene>
    <name evidence="2" type="ORF">Loak_2186</name>
</gene>
<evidence type="ECO:0000313" key="2">
    <source>
        <dbReference type="EMBL" id="KTD37050.1"/>
    </source>
</evidence>
<evidence type="ECO:0000259" key="1">
    <source>
        <dbReference type="PROSITE" id="PS51186"/>
    </source>
</evidence>
<dbReference type="AlphaFoldDB" id="A0A0W0WXM5"/>
<dbReference type="PATRIC" id="fig|29423.5.peg.2293"/>
<name>A0A0W0WXM5_9GAMM</name>
<protein>
    <submittedName>
        <fullName evidence="2">Acetyltransferase</fullName>
    </submittedName>
</protein>